<dbReference type="GO" id="GO:0016757">
    <property type="term" value="F:glycosyltransferase activity"/>
    <property type="evidence" value="ECO:0007669"/>
    <property type="project" value="InterPro"/>
</dbReference>
<evidence type="ECO:0000313" key="3">
    <source>
        <dbReference type="EMBL" id="REG98290.1"/>
    </source>
</evidence>
<evidence type="ECO:0000313" key="4">
    <source>
        <dbReference type="Proteomes" id="UP000257136"/>
    </source>
</evidence>
<protein>
    <submittedName>
        <fullName evidence="3">Glycosyltransferase involved in cell wall biosynthesis</fullName>
    </submittedName>
</protein>
<dbReference type="Pfam" id="PF00534">
    <property type="entry name" value="Glycos_transf_1"/>
    <property type="match status" value="1"/>
</dbReference>
<evidence type="ECO:0000259" key="1">
    <source>
        <dbReference type="Pfam" id="PF00534"/>
    </source>
</evidence>
<proteinExistence type="predicted"/>
<keyword evidence="3" id="KW-0808">Transferase</keyword>
<comment type="caution">
    <text evidence="3">The sequence shown here is derived from an EMBL/GenBank/DDBJ whole genome shotgun (WGS) entry which is preliminary data.</text>
</comment>
<name>A0A3E0EKK6_9FLAO</name>
<dbReference type="RefSeq" id="WP_115813747.1">
    <property type="nucleotide sequence ID" value="NZ_QUNI01000007.1"/>
</dbReference>
<sequence>MRIVQLIDSLEAGGAERMAVNYANVLADEIEFSGLVATRKEGALLSQINPNVSYLFLNKKKQLDLIAVFRLRSFVLKNRVTHIHAHSTSFFLAFLLKLLCPTLLLIRHDHYGNNVFLENRPHFVLKLTKSFFKGVIAVNQKLKNWSEVKLKSRNVIYLPNFSVKAAQEKSHTFLKGTEGKRIVSLANLREQKNHFFLLKVAQKLKESNPDWTFHLVGKDFDDEYAVQIKQLIKEYALENNVFMYGSKQDIGNILNQASIAILTSKSEGLPVSLLEYGLYKKAVVVTRVGEISAIVQNGKNGFIVDADREDLFYQSLVNLIENEILRTDFGTALYNTIQTDYTAESIIKKYLNWIQTS</sequence>
<dbReference type="InterPro" id="IPR001296">
    <property type="entry name" value="Glyco_trans_1"/>
</dbReference>
<dbReference type="SUPFAM" id="SSF53756">
    <property type="entry name" value="UDP-Glycosyltransferase/glycogen phosphorylase"/>
    <property type="match status" value="1"/>
</dbReference>
<organism evidence="3 4">
    <name type="scientific">Flavobacterium aquicola</name>
    <dbReference type="NCBI Taxonomy" id="1682742"/>
    <lineage>
        <taxon>Bacteria</taxon>
        <taxon>Pseudomonadati</taxon>
        <taxon>Bacteroidota</taxon>
        <taxon>Flavobacteriia</taxon>
        <taxon>Flavobacteriales</taxon>
        <taxon>Flavobacteriaceae</taxon>
        <taxon>Flavobacterium</taxon>
    </lineage>
</organism>
<dbReference type="PANTHER" id="PTHR12526:SF630">
    <property type="entry name" value="GLYCOSYLTRANSFERASE"/>
    <property type="match status" value="1"/>
</dbReference>
<dbReference type="Gene3D" id="3.40.50.2000">
    <property type="entry name" value="Glycogen Phosphorylase B"/>
    <property type="match status" value="2"/>
</dbReference>
<feature type="domain" description="Glycosyl transferase family 1" evidence="1">
    <location>
        <begin position="174"/>
        <end position="332"/>
    </location>
</feature>
<evidence type="ECO:0000259" key="2">
    <source>
        <dbReference type="Pfam" id="PF13439"/>
    </source>
</evidence>
<dbReference type="EMBL" id="QUNI01000007">
    <property type="protein sequence ID" value="REG98290.1"/>
    <property type="molecule type" value="Genomic_DNA"/>
</dbReference>
<dbReference type="OrthoDB" id="823685at2"/>
<gene>
    <name evidence="3" type="ORF">C8P67_107217</name>
</gene>
<keyword evidence="4" id="KW-1185">Reference proteome</keyword>
<dbReference type="PANTHER" id="PTHR12526">
    <property type="entry name" value="GLYCOSYLTRANSFERASE"/>
    <property type="match status" value="1"/>
</dbReference>
<dbReference type="CDD" id="cd03811">
    <property type="entry name" value="GT4_GT28_WabH-like"/>
    <property type="match status" value="1"/>
</dbReference>
<dbReference type="Pfam" id="PF13439">
    <property type="entry name" value="Glyco_transf_4"/>
    <property type="match status" value="1"/>
</dbReference>
<dbReference type="Proteomes" id="UP000257136">
    <property type="component" value="Unassembled WGS sequence"/>
</dbReference>
<dbReference type="InterPro" id="IPR028098">
    <property type="entry name" value="Glyco_trans_4-like_N"/>
</dbReference>
<feature type="domain" description="Glycosyltransferase subfamily 4-like N-terminal" evidence="2">
    <location>
        <begin position="13"/>
        <end position="148"/>
    </location>
</feature>
<reference evidence="3 4" key="1">
    <citation type="submission" date="2018-08" db="EMBL/GenBank/DDBJ databases">
        <title>Genomic Encyclopedia of Archaeal and Bacterial Type Strains, Phase II (KMG-II): from individual species to whole genera.</title>
        <authorList>
            <person name="Goeker M."/>
        </authorList>
    </citation>
    <scope>NUCLEOTIDE SEQUENCE [LARGE SCALE GENOMIC DNA]</scope>
    <source>
        <strain evidence="3 4">DSM 100880</strain>
    </source>
</reference>
<dbReference type="AlphaFoldDB" id="A0A3E0EKK6"/>
<accession>A0A3E0EKK6</accession>